<name>A0A0A1U930_ENTIV</name>
<evidence type="ECO:0000313" key="16">
    <source>
        <dbReference type="EMBL" id="ELP88488.1"/>
    </source>
</evidence>
<evidence type="ECO:0000256" key="1">
    <source>
        <dbReference type="ARBA" id="ARBA00004969"/>
    </source>
</evidence>
<dbReference type="Proteomes" id="UP000014680">
    <property type="component" value="Unassembled WGS sequence"/>
</dbReference>
<feature type="binding site" evidence="14">
    <location>
        <begin position="101"/>
        <end position="103"/>
    </location>
    <ligand>
        <name>S-adenosyl-L-methionine</name>
        <dbReference type="ChEBI" id="CHEBI:59789"/>
    </ligand>
</feature>
<dbReference type="GO" id="GO:0031966">
    <property type="term" value="C:mitochondrial membrane"/>
    <property type="evidence" value="ECO:0007669"/>
    <property type="project" value="UniProtKB-SubCell"/>
</dbReference>
<evidence type="ECO:0000256" key="6">
    <source>
        <dbReference type="ARBA" id="ARBA00022691"/>
    </source>
</evidence>
<evidence type="ECO:0000256" key="9">
    <source>
        <dbReference type="ARBA" id="ARBA00022989"/>
    </source>
</evidence>
<organism evidence="16 17">
    <name type="scientific">Entamoeba invadens IP1</name>
    <dbReference type="NCBI Taxonomy" id="370355"/>
    <lineage>
        <taxon>Eukaryota</taxon>
        <taxon>Amoebozoa</taxon>
        <taxon>Evosea</taxon>
        <taxon>Archamoebae</taxon>
        <taxon>Mastigamoebida</taxon>
        <taxon>Entamoebidae</taxon>
        <taxon>Entamoeba</taxon>
    </lineage>
</organism>
<feature type="transmembrane region" description="Helical" evidence="15">
    <location>
        <begin position="51"/>
        <end position="75"/>
    </location>
</feature>
<evidence type="ECO:0000256" key="12">
    <source>
        <dbReference type="ARBA" id="ARBA00023209"/>
    </source>
</evidence>
<dbReference type="GO" id="GO:0004608">
    <property type="term" value="F:phosphatidylethanolamine N-methyltransferase activity"/>
    <property type="evidence" value="ECO:0007669"/>
    <property type="project" value="UniProtKB-UniRule"/>
</dbReference>
<evidence type="ECO:0000256" key="8">
    <source>
        <dbReference type="ARBA" id="ARBA00022824"/>
    </source>
</evidence>
<keyword evidence="4 14" id="KW-0489">Methyltransferase</keyword>
<feature type="topological domain" description="Lumenal" evidence="14">
    <location>
        <begin position="29"/>
        <end position="40"/>
    </location>
</feature>
<evidence type="ECO:0000256" key="10">
    <source>
        <dbReference type="ARBA" id="ARBA00023098"/>
    </source>
</evidence>
<dbReference type="RefSeq" id="XP_004255259.1">
    <property type="nucleotide sequence ID" value="XM_004255211.1"/>
</dbReference>
<evidence type="ECO:0000256" key="13">
    <source>
        <dbReference type="ARBA" id="ARBA00023264"/>
    </source>
</evidence>
<keyword evidence="17" id="KW-1185">Reference proteome</keyword>
<comment type="catalytic activity">
    <reaction evidence="14">
        <text>a 1,2-diacyl-sn-glycero-3-phospho-N,N-dimethylethanolamine + S-adenosyl-L-methionine = a 1,2-diacyl-sn-glycero-3-phosphocholine + S-adenosyl-L-homocysteine + H(+)</text>
        <dbReference type="Rhea" id="RHEA:32739"/>
        <dbReference type="ChEBI" id="CHEBI:15378"/>
        <dbReference type="ChEBI" id="CHEBI:57643"/>
        <dbReference type="ChEBI" id="CHEBI:57856"/>
        <dbReference type="ChEBI" id="CHEBI:59789"/>
        <dbReference type="ChEBI" id="CHEBI:64572"/>
    </reaction>
</comment>
<feature type="transmembrane region" description="Helical" evidence="15">
    <location>
        <begin position="166"/>
        <end position="184"/>
    </location>
</feature>
<comment type="caution">
    <text evidence="14">Lacks conserved residue(s) required for the propagation of feature annotation.</text>
</comment>
<proteinExistence type="inferred from homology"/>
<dbReference type="InterPro" id="IPR024960">
    <property type="entry name" value="PEMT/MFAP"/>
</dbReference>
<dbReference type="InterPro" id="IPR007318">
    <property type="entry name" value="Phopholipid_MeTrfase"/>
</dbReference>
<comment type="similarity">
    <text evidence="14">Belongs to the class VI-like SAM-binding methyltransferase superfamily. PEMT/PEM2 methyltransferase family.</text>
</comment>
<keyword evidence="8 14" id="KW-0256">Endoplasmic reticulum</keyword>
<dbReference type="HAMAP" id="MF_03216">
    <property type="entry name" value="PLMT"/>
    <property type="match status" value="1"/>
</dbReference>
<evidence type="ECO:0000256" key="14">
    <source>
        <dbReference type="HAMAP-Rule" id="MF_03216"/>
    </source>
</evidence>
<feature type="intramembrane region" description="Helical" evidence="14">
    <location>
        <begin position="8"/>
        <end position="28"/>
    </location>
</feature>
<evidence type="ECO:0000256" key="4">
    <source>
        <dbReference type="ARBA" id="ARBA00022603"/>
    </source>
</evidence>
<keyword evidence="10 14" id="KW-0443">Lipid metabolism</keyword>
<dbReference type="GO" id="GO:0005789">
    <property type="term" value="C:endoplasmic reticulum membrane"/>
    <property type="evidence" value="ECO:0007669"/>
    <property type="project" value="UniProtKB-SubCell"/>
</dbReference>
<keyword evidence="5 14" id="KW-0808">Transferase</keyword>
<keyword evidence="14" id="KW-0496">Mitochondrion</keyword>
<keyword evidence="12 14" id="KW-0594">Phospholipid biosynthesis</keyword>
<dbReference type="AlphaFoldDB" id="A0A0A1U930"/>
<dbReference type="UniPathway" id="UPA00753"/>
<protein>
    <recommendedName>
        <fullName evidence="14">Phosphatidylethanolamine N-methyltransferase</fullName>
        <shortName evidence="14">PEAMT</shortName>
        <shortName evidence="14">PEMT</shortName>
        <ecNumber evidence="14">2.1.1.17</ecNumber>
        <ecNumber evidence="14">2.1.1.71</ecNumber>
    </recommendedName>
    <alternativeName>
        <fullName evidence="14">Phospholipid methyltransferase</fullName>
        <shortName evidence="14">PLMT</shortName>
    </alternativeName>
</protein>
<keyword evidence="11 14" id="KW-0472">Membrane</keyword>
<comment type="function">
    <text evidence="14">Catalyzes the three sequential steps of the methylation pathway for the biosynthesis of phosphatidylcholine, a critical and essential component for membrane structure. Uses S-adenosylmethionine (S-adenosyl-L-methionine, SAM or AdoMet) as the methyl group donor for the methylation of phosphatidylethanolamine (1,2-diacyl-sn-glycero-3-phosphoethanolamine, PE) to phosphatidylmonomethylethanolamine (1,2-diacyl-sn-glycero-3-phospho-N-methylethanolamine, PMME), PMME to phosphatidyldimethylethanolamine (1,2-diacyl-sn-glycero-3-phospho-N,N-dimethylethanolamine, PDME), and PDME to phosphatidylcholine (1,2-diacyl-sn-glycero-3-phosphocholine, PC), producing S-adenosyl-L-homocysteine in each step.</text>
</comment>
<keyword evidence="9 14" id="KW-1133">Transmembrane helix</keyword>
<reference evidence="16 17" key="1">
    <citation type="submission" date="2012-10" db="EMBL/GenBank/DDBJ databases">
        <authorList>
            <person name="Zafar N."/>
            <person name="Inman J."/>
            <person name="Hall N."/>
            <person name="Lorenzi H."/>
            <person name="Caler E."/>
        </authorList>
    </citation>
    <scope>NUCLEOTIDE SEQUENCE [LARGE SCALE GENOMIC DNA]</scope>
    <source>
        <strain evidence="16 17">IP1</strain>
    </source>
</reference>
<evidence type="ECO:0000256" key="5">
    <source>
        <dbReference type="ARBA" id="ARBA00022679"/>
    </source>
</evidence>
<keyword evidence="3 14" id="KW-0444">Lipid biosynthesis</keyword>
<dbReference type="GO" id="GO:0000773">
    <property type="term" value="F:phosphatidyl-N-methylethanolamine N-methyltransferase activity"/>
    <property type="evidence" value="ECO:0007669"/>
    <property type="project" value="UniProtKB-UniRule"/>
</dbReference>
<dbReference type="OrthoDB" id="8300106at2759"/>
<comment type="pathway">
    <text evidence="1 14">Phospholipid metabolism; phosphatidylcholine biosynthesis.</text>
</comment>
<comment type="pathway">
    <text evidence="2">Lipid metabolism.</text>
</comment>
<dbReference type="GO" id="GO:0032259">
    <property type="term" value="P:methylation"/>
    <property type="evidence" value="ECO:0007669"/>
    <property type="project" value="UniProtKB-KW"/>
</dbReference>
<keyword evidence="13 14" id="KW-1208">Phospholipid metabolism</keyword>
<dbReference type="GO" id="GO:0006656">
    <property type="term" value="P:phosphatidylcholine biosynthetic process"/>
    <property type="evidence" value="ECO:0007669"/>
    <property type="project" value="UniProtKB-UniRule"/>
</dbReference>
<dbReference type="OMA" id="PTFWNIA"/>
<feature type="topological domain" description="Cytoplasmic" evidence="14">
    <location>
        <begin position="184"/>
        <end position="211"/>
    </location>
</feature>
<dbReference type="GeneID" id="14887474"/>
<keyword evidence="7 14" id="KW-0812">Transmembrane</keyword>
<evidence type="ECO:0000256" key="7">
    <source>
        <dbReference type="ARBA" id="ARBA00022692"/>
    </source>
</evidence>
<dbReference type="Pfam" id="PF04191">
    <property type="entry name" value="PEMT"/>
    <property type="match status" value="1"/>
</dbReference>
<sequence length="211" mass="24092">MFDFVMDGYATISAFLIFASPSVWNTLGHLEYNSGKISALFKGNKENGYRLVMFIIIFMQIIRNVFYYLACIYSVPMFPAIDNFMNSVPIVMDCLAYPLFIAGWVLSLSSFMRLGFKGTYEGDCFGFLFDEMITKFPFDGTVPHPMYTGGAMLFFSSALHYRTSTGLILSIFSVMVYVVFSYLVEQPYTEQIYANKDKADKAKRMSSKKEE</sequence>
<feature type="transmembrane region" description="Helical" evidence="15">
    <location>
        <begin position="95"/>
        <end position="116"/>
    </location>
</feature>
<evidence type="ECO:0000256" key="3">
    <source>
        <dbReference type="ARBA" id="ARBA00022516"/>
    </source>
</evidence>
<feature type="binding site" evidence="14">
    <location>
        <begin position="185"/>
        <end position="186"/>
    </location>
    <ligand>
        <name>S-adenosyl-L-methionine</name>
        <dbReference type="ChEBI" id="CHEBI:59789"/>
    </ligand>
</feature>
<dbReference type="PANTHER" id="PTHR15458:SF5">
    <property type="entry name" value="PHOSPHATIDYLETHANOLAMINE N-METHYLTRANSFERASE"/>
    <property type="match status" value="1"/>
</dbReference>
<evidence type="ECO:0000256" key="15">
    <source>
        <dbReference type="SAM" id="Phobius"/>
    </source>
</evidence>
<evidence type="ECO:0000313" key="17">
    <source>
        <dbReference type="Proteomes" id="UP000014680"/>
    </source>
</evidence>
<dbReference type="PANTHER" id="PTHR15458">
    <property type="entry name" value="PHOSPHATIDYLETHANOLAMINE N-METHYLTRANSFERASE"/>
    <property type="match status" value="1"/>
</dbReference>
<dbReference type="EC" id="2.1.1.71" evidence="14"/>
<dbReference type="Gene3D" id="1.20.120.1630">
    <property type="match status" value="1"/>
</dbReference>
<gene>
    <name evidence="16" type="ORF">EIN_344180</name>
</gene>
<feature type="topological domain" description="Lumenal" evidence="14">
    <location>
        <begin position="1"/>
        <end position="7"/>
    </location>
</feature>
<dbReference type="EMBL" id="KB206755">
    <property type="protein sequence ID" value="ELP88488.1"/>
    <property type="molecule type" value="Genomic_DNA"/>
</dbReference>
<comment type="catalytic activity">
    <reaction evidence="14">
        <text>a 1,2-diacyl-sn-glycero-3-phosphoethanolamine + S-adenosyl-L-methionine = a 1,2-diacyl-sn-glycero-3-phospho-N-methylethanolamine + S-adenosyl-L-homocysteine + H(+)</text>
        <dbReference type="Rhea" id="RHEA:11164"/>
        <dbReference type="ChEBI" id="CHEBI:15378"/>
        <dbReference type="ChEBI" id="CHEBI:57856"/>
        <dbReference type="ChEBI" id="CHEBI:59789"/>
        <dbReference type="ChEBI" id="CHEBI:64573"/>
        <dbReference type="ChEBI" id="CHEBI:64612"/>
        <dbReference type="EC" id="2.1.1.17"/>
    </reaction>
</comment>
<dbReference type="PROSITE" id="PS51599">
    <property type="entry name" value="SAM_PEMT_PEM2"/>
    <property type="match status" value="1"/>
</dbReference>
<keyword evidence="6 14" id="KW-0949">S-adenosyl-L-methionine</keyword>
<dbReference type="EC" id="2.1.1.17" evidence="14"/>
<dbReference type="KEGG" id="eiv:EIN_344180"/>
<comment type="subcellular location">
    <subcellularLocation>
        <location evidence="14">Endoplasmic reticulum membrane</location>
        <topology evidence="14">Multi-pass membrane protein</topology>
    </subcellularLocation>
    <subcellularLocation>
        <location evidence="14">Mitochondrion membrane</location>
        <topology evidence="14">Multi-pass membrane protein</topology>
    </subcellularLocation>
</comment>
<evidence type="ECO:0000256" key="2">
    <source>
        <dbReference type="ARBA" id="ARBA00005189"/>
    </source>
</evidence>
<accession>A0A0A1U930</accession>
<evidence type="ECO:0000256" key="11">
    <source>
        <dbReference type="ARBA" id="ARBA00023136"/>
    </source>
</evidence>
<dbReference type="VEuPathDB" id="AmoebaDB:EIN_344180"/>
<comment type="catalytic activity">
    <reaction evidence="14">
        <text>a 1,2-diacyl-sn-glycero-3-phospho-N-methylethanolamine + S-adenosyl-L-methionine = a 1,2-diacyl-sn-glycero-3-phospho-N,N-dimethylethanolamine + S-adenosyl-L-homocysteine + H(+)</text>
        <dbReference type="Rhea" id="RHEA:32735"/>
        <dbReference type="ChEBI" id="CHEBI:15378"/>
        <dbReference type="ChEBI" id="CHEBI:57856"/>
        <dbReference type="ChEBI" id="CHEBI:59789"/>
        <dbReference type="ChEBI" id="CHEBI:64572"/>
        <dbReference type="ChEBI" id="CHEBI:64573"/>
        <dbReference type="EC" id="2.1.1.71"/>
    </reaction>
</comment>